<proteinExistence type="predicted"/>
<evidence type="ECO:0000313" key="2">
    <source>
        <dbReference type="Proteomes" id="UP001583193"/>
    </source>
</evidence>
<sequence length="144" mass="16933">MGGYEWVEGEIALILYLSSAGIQHRAIVDLLRERKFSRTITAVRNKLAELRTRKSLGHPFGRWNVDEVDHFIVELSTKYDIDRILRPTWEDQQIVNQSHRDLDLQVLYHDRGACIRQQAMVRGTEYDPWNEDGLEEEFGQESYL</sequence>
<gene>
    <name evidence="1" type="ORF">Plec18167_001882</name>
</gene>
<protein>
    <submittedName>
        <fullName evidence="1">Uncharacterized protein</fullName>
    </submittedName>
</protein>
<dbReference type="EMBL" id="JAVDPF010000003">
    <property type="protein sequence ID" value="KAL1885225.1"/>
    <property type="molecule type" value="Genomic_DNA"/>
</dbReference>
<name>A0ABR3YB47_9EURO</name>
<organism evidence="1 2">
    <name type="scientific">Paecilomyces lecythidis</name>
    <dbReference type="NCBI Taxonomy" id="3004212"/>
    <lineage>
        <taxon>Eukaryota</taxon>
        <taxon>Fungi</taxon>
        <taxon>Dikarya</taxon>
        <taxon>Ascomycota</taxon>
        <taxon>Pezizomycotina</taxon>
        <taxon>Eurotiomycetes</taxon>
        <taxon>Eurotiomycetidae</taxon>
        <taxon>Eurotiales</taxon>
        <taxon>Thermoascaceae</taxon>
        <taxon>Paecilomyces</taxon>
    </lineage>
</organism>
<accession>A0ABR3YB47</accession>
<reference evidence="1 2" key="1">
    <citation type="journal article" date="2024" name="IMA Fungus">
        <title>IMA Genome - F19 : A genome assembly and annotation guide to empower mycologists, including annotated draft genome sequences of Ceratocystis pirilliformis, Diaporthe australafricana, Fusarium ophioides, Paecilomyces lecythidis, and Sporothrix stenoceras.</title>
        <authorList>
            <person name="Aylward J."/>
            <person name="Wilson A.M."/>
            <person name="Visagie C.M."/>
            <person name="Spraker J."/>
            <person name="Barnes I."/>
            <person name="Buitendag C."/>
            <person name="Ceriani C."/>
            <person name="Del Mar Angel L."/>
            <person name="du Plessis D."/>
            <person name="Fuchs T."/>
            <person name="Gasser K."/>
            <person name="Kramer D."/>
            <person name="Li W."/>
            <person name="Munsamy K."/>
            <person name="Piso A."/>
            <person name="Price J.L."/>
            <person name="Sonnekus B."/>
            <person name="Thomas C."/>
            <person name="van der Nest A."/>
            <person name="van Dijk A."/>
            <person name="van Heerden A."/>
            <person name="van Vuuren N."/>
            <person name="Yilmaz N."/>
            <person name="Duong T.A."/>
            <person name="van der Merwe N.A."/>
            <person name="Wingfield M.J."/>
            <person name="Wingfield B.D."/>
        </authorList>
    </citation>
    <scope>NUCLEOTIDE SEQUENCE [LARGE SCALE GENOMIC DNA]</scope>
    <source>
        <strain evidence="1 2">CMW 18167</strain>
    </source>
</reference>
<dbReference type="Proteomes" id="UP001583193">
    <property type="component" value="Unassembled WGS sequence"/>
</dbReference>
<keyword evidence="2" id="KW-1185">Reference proteome</keyword>
<comment type="caution">
    <text evidence="1">The sequence shown here is derived from an EMBL/GenBank/DDBJ whole genome shotgun (WGS) entry which is preliminary data.</text>
</comment>
<evidence type="ECO:0000313" key="1">
    <source>
        <dbReference type="EMBL" id="KAL1885225.1"/>
    </source>
</evidence>